<dbReference type="CDD" id="cd00920">
    <property type="entry name" value="Cupredoxin"/>
    <property type="match status" value="1"/>
</dbReference>
<feature type="region of interest" description="Disordered" evidence="1">
    <location>
        <begin position="24"/>
        <end position="45"/>
    </location>
</feature>
<name>A0A8H5FB24_9AGAR</name>
<feature type="signal peptide" evidence="2">
    <location>
        <begin position="1"/>
        <end position="17"/>
    </location>
</feature>
<gene>
    <name evidence="3" type="ORF">D9619_005620</name>
</gene>
<sequence>MFSKLAFVFVLPALVLGQNYGAPDPAPASPASTPTSSAAATVPSAPANTTGHINIDVGAGGKFVFSPANISAPVGTIVTFYFPGSLAHSVTQSSFANPCTYLAANSSASPSTPAGFDSGLVTASTFTINVTDTSPIWFHCKQVSHCGLGMVGSINADESSPNTFEKFQAAALALGSSGSAPTETGPGATGGVHGVATALPSSDVGQSGSGSGSSGSGGSTTKSDSVKMMASAGAAVLSAVLGGFLLL</sequence>
<accession>A0A8H5FB24</accession>
<dbReference type="InterPro" id="IPR008972">
    <property type="entry name" value="Cupredoxin"/>
</dbReference>
<proteinExistence type="predicted"/>
<organism evidence="3 4">
    <name type="scientific">Psilocybe cf. subviscida</name>
    <dbReference type="NCBI Taxonomy" id="2480587"/>
    <lineage>
        <taxon>Eukaryota</taxon>
        <taxon>Fungi</taxon>
        <taxon>Dikarya</taxon>
        <taxon>Basidiomycota</taxon>
        <taxon>Agaricomycotina</taxon>
        <taxon>Agaricomycetes</taxon>
        <taxon>Agaricomycetidae</taxon>
        <taxon>Agaricales</taxon>
        <taxon>Agaricineae</taxon>
        <taxon>Strophariaceae</taxon>
        <taxon>Psilocybe</taxon>
    </lineage>
</organism>
<feature type="compositionally biased region" description="Gly residues" evidence="1">
    <location>
        <begin position="207"/>
        <end position="218"/>
    </location>
</feature>
<dbReference type="PANTHER" id="PTHR34883">
    <property type="entry name" value="SERINE-RICH PROTEIN, PUTATIVE-RELATED-RELATED"/>
    <property type="match status" value="1"/>
</dbReference>
<dbReference type="AlphaFoldDB" id="A0A8H5FB24"/>
<dbReference type="Gene3D" id="2.60.40.420">
    <property type="entry name" value="Cupredoxins - blue copper proteins"/>
    <property type="match status" value="1"/>
</dbReference>
<keyword evidence="4" id="KW-1185">Reference proteome</keyword>
<evidence type="ECO:0000256" key="2">
    <source>
        <dbReference type="SAM" id="SignalP"/>
    </source>
</evidence>
<dbReference type="OrthoDB" id="1921208at2759"/>
<comment type="caution">
    <text evidence="3">The sequence shown here is derived from an EMBL/GenBank/DDBJ whole genome shotgun (WGS) entry which is preliminary data.</text>
</comment>
<evidence type="ECO:0000313" key="3">
    <source>
        <dbReference type="EMBL" id="KAF5330430.1"/>
    </source>
</evidence>
<reference evidence="3 4" key="1">
    <citation type="journal article" date="2020" name="ISME J.">
        <title>Uncovering the hidden diversity of litter-decomposition mechanisms in mushroom-forming fungi.</title>
        <authorList>
            <person name="Floudas D."/>
            <person name="Bentzer J."/>
            <person name="Ahren D."/>
            <person name="Johansson T."/>
            <person name="Persson P."/>
            <person name="Tunlid A."/>
        </authorList>
    </citation>
    <scope>NUCLEOTIDE SEQUENCE [LARGE SCALE GENOMIC DNA]</scope>
    <source>
        <strain evidence="3 4">CBS 101986</strain>
    </source>
</reference>
<evidence type="ECO:0008006" key="5">
    <source>
        <dbReference type="Google" id="ProtNLM"/>
    </source>
</evidence>
<dbReference type="Proteomes" id="UP000567179">
    <property type="component" value="Unassembled WGS sequence"/>
</dbReference>
<feature type="compositionally biased region" description="Low complexity" evidence="1">
    <location>
        <begin position="194"/>
        <end position="206"/>
    </location>
</feature>
<protein>
    <recommendedName>
        <fullName evidence="5">Blue (type 1) copper domain-containing protein</fullName>
    </recommendedName>
</protein>
<dbReference type="EMBL" id="JAACJJ010000001">
    <property type="protein sequence ID" value="KAF5330430.1"/>
    <property type="molecule type" value="Genomic_DNA"/>
</dbReference>
<dbReference type="SUPFAM" id="SSF49503">
    <property type="entry name" value="Cupredoxins"/>
    <property type="match status" value="1"/>
</dbReference>
<feature type="compositionally biased region" description="Low complexity" evidence="1">
    <location>
        <begin position="29"/>
        <end position="45"/>
    </location>
</feature>
<dbReference type="PANTHER" id="PTHR34883:SF15">
    <property type="entry name" value="EXTRACELLULAR SERINE-RICH PROTEIN"/>
    <property type="match status" value="1"/>
</dbReference>
<evidence type="ECO:0000313" key="4">
    <source>
        <dbReference type="Proteomes" id="UP000567179"/>
    </source>
</evidence>
<keyword evidence="2" id="KW-0732">Signal</keyword>
<feature type="region of interest" description="Disordered" evidence="1">
    <location>
        <begin position="178"/>
        <end position="224"/>
    </location>
</feature>
<feature type="chain" id="PRO_5034316934" description="Blue (type 1) copper domain-containing protein" evidence="2">
    <location>
        <begin position="18"/>
        <end position="247"/>
    </location>
</feature>
<evidence type="ECO:0000256" key="1">
    <source>
        <dbReference type="SAM" id="MobiDB-lite"/>
    </source>
</evidence>
<dbReference type="InterPro" id="IPR052953">
    <property type="entry name" value="Ser-rich/MCO-related"/>
</dbReference>